<dbReference type="OrthoDB" id="9020461at2"/>
<dbReference type="eggNOG" id="ENOG5033CWG">
    <property type="taxonomic scope" value="Bacteria"/>
</dbReference>
<evidence type="ECO:0000313" key="2">
    <source>
        <dbReference type="Proteomes" id="UP000001867"/>
    </source>
</evidence>
<organism evidence="1 2">
    <name type="scientific">Stenotrophomonas maltophilia (strain R551-3)</name>
    <dbReference type="NCBI Taxonomy" id="391008"/>
    <lineage>
        <taxon>Bacteria</taxon>
        <taxon>Pseudomonadati</taxon>
        <taxon>Pseudomonadota</taxon>
        <taxon>Gammaproteobacteria</taxon>
        <taxon>Lysobacterales</taxon>
        <taxon>Lysobacteraceae</taxon>
        <taxon>Stenotrophomonas</taxon>
        <taxon>Stenotrophomonas maltophilia group</taxon>
    </lineage>
</organism>
<dbReference type="AlphaFoldDB" id="B4SNK2"/>
<dbReference type="EMBL" id="CP001111">
    <property type="protein sequence ID" value="ACF52227.1"/>
    <property type="molecule type" value="Genomic_DNA"/>
</dbReference>
<dbReference type="HOGENOM" id="CLU_1474392_0_0_6"/>
<gene>
    <name evidence="1" type="ordered locus">Smal_2527</name>
</gene>
<reference evidence="1 2" key="1">
    <citation type="submission" date="2008-06" db="EMBL/GenBank/DDBJ databases">
        <title>Complete sequence of Stenotrophomonas maltophilia R551-3.</title>
        <authorList>
            <consortium name="US DOE Joint Genome Institute"/>
            <person name="Lucas S."/>
            <person name="Copeland A."/>
            <person name="Lapidus A."/>
            <person name="Glavina del Rio T."/>
            <person name="Dalin E."/>
            <person name="Tice H."/>
            <person name="Pitluck S."/>
            <person name="Chain P."/>
            <person name="Malfatti S."/>
            <person name="Shin M."/>
            <person name="Vergez L."/>
            <person name="Lang D."/>
            <person name="Schmutz J."/>
            <person name="Larimer F."/>
            <person name="Land M."/>
            <person name="Hauser L."/>
            <person name="Kyrpides N."/>
            <person name="Mikhailova N."/>
            <person name="Taghavi S."/>
            <person name="Monchy S."/>
            <person name="Newman L."/>
            <person name="Vangronsveld J."/>
            <person name="van der Lelie D."/>
            <person name="Richardson P."/>
        </authorList>
    </citation>
    <scope>NUCLEOTIDE SEQUENCE [LARGE SCALE GENOMIC DNA]</scope>
    <source>
        <strain evidence="1 2">R551-3</strain>
    </source>
</reference>
<dbReference type="KEGG" id="smt:Smal_2527"/>
<sequence>MTSEKSATPIYNAGGIELTACQLHEALLMAGTPELGVPFEDRGRVRIFQSETGHSGPGLYCECVDVEEEGCILLDGSSPAIAPTAQAVDLDMFYIQDTRQFVGNCPMWWGPNGSGYVTRLDEAGRYTEQEAVKQNRTRNTDVPWLCAEIDALSRRTVDFQHMRTREERLAELALTDNQAVGND</sequence>
<proteinExistence type="predicted"/>
<dbReference type="RefSeq" id="WP_012511508.1">
    <property type="nucleotide sequence ID" value="NC_011071.1"/>
</dbReference>
<evidence type="ECO:0000313" key="1">
    <source>
        <dbReference type="EMBL" id="ACF52227.1"/>
    </source>
</evidence>
<dbReference type="STRING" id="391008.Smal_2527"/>
<protein>
    <submittedName>
        <fullName evidence="1">Uncharacterized protein</fullName>
    </submittedName>
</protein>
<dbReference type="Proteomes" id="UP000001867">
    <property type="component" value="Chromosome"/>
</dbReference>
<accession>B4SNK2</accession>
<name>B4SNK2_STRM5</name>